<dbReference type="PANTHER" id="PTHR46401">
    <property type="entry name" value="GLYCOSYLTRANSFERASE WBBK-RELATED"/>
    <property type="match status" value="1"/>
</dbReference>
<dbReference type="Gene3D" id="3.40.50.2000">
    <property type="entry name" value="Glycogen Phosphorylase B"/>
    <property type="match status" value="2"/>
</dbReference>
<dbReference type="Pfam" id="PF00534">
    <property type="entry name" value="Glycos_transf_1"/>
    <property type="match status" value="1"/>
</dbReference>
<reference evidence="4" key="1">
    <citation type="submission" date="2020-05" db="EMBL/GenBank/DDBJ databases">
        <authorList>
            <person name="Chiriac C."/>
            <person name="Salcher M."/>
            <person name="Ghai R."/>
            <person name="Kavagutti S V."/>
        </authorList>
    </citation>
    <scope>NUCLEOTIDE SEQUENCE</scope>
</reference>
<dbReference type="Pfam" id="PF13439">
    <property type="entry name" value="Glyco_transf_4"/>
    <property type="match status" value="1"/>
</dbReference>
<proteinExistence type="predicted"/>
<evidence type="ECO:0000259" key="2">
    <source>
        <dbReference type="Pfam" id="PF00534"/>
    </source>
</evidence>
<evidence type="ECO:0000256" key="1">
    <source>
        <dbReference type="ARBA" id="ARBA00022679"/>
    </source>
</evidence>
<dbReference type="PANTHER" id="PTHR46401:SF2">
    <property type="entry name" value="GLYCOSYLTRANSFERASE WBBK-RELATED"/>
    <property type="match status" value="1"/>
</dbReference>
<dbReference type="CDD" id="cd03809">
    <property type="entry name" value="GT4_MtfB-like"/>
    <property type="match status" value="1"/>
</dbReference>
<accession>A0A6J6BGN5</accession>
<dbReference type="EMBL" id="CAEZTO010000002">
    <property type="protein sequence ID" value="CAB4565126.1"/>
    <property type="molecule type" value="Genomic_DNA"/>
</dbReference>
<sequence length="359" mass="41412">MQGLWFDGRYIDPVHPDGISRFSLGLIQATAELTEITVMVSSSLQRDQLPNHENIKVFMTHPVTSPKELLHAFKLNREGVQVLFSPMQTTSGIGRKFKLVYTLHDLIYYRHRTPPAEFNPFVRLIWFIYHLSYWPQRRILNMADAVATVSETTKDQMLRHRLTKRPIHVIHNAADAAERIEKTSRHDSREIVYMGSFIGYKNVETLIRGMRYLPDHTLVLLSRISDRRRGQLEKLADRCKAKVRFENGVTDEQYHEWLYTANTLVSASLDEGFGIPVVESMARGCPVVLSDIQIFEEVAGPAGLRFAPFNEIAFSEQIKRLSDKRTWKLQSDLGLDQAQFFTWQDSAELLVEMCEELIS</sequence>
<name>A0A6J6BGN5_9ZZZZ</name>
<dbReference type="InterPro" id="IPR001296">
    <property type="entry name" value="Glyco_trans_1"/>
</dbReference>
<dbReference type="GO" id="GO:0016757">
    <property type="term" value="F:glycosyltransferase activity"/>
    <property type="evidence" value="ECO:0007669"/>
    <property type="project" value="InterPro"/>
</dbReference>
<evidence type="ECO:0000259" key="3">
    <source>
        <dbReference type="Pfam" id="PF13439"/>
    </source>
</evidence>
<feature type="domain" description="Glycosyl transferase family 1" evidence="2">
    <location>
        <begin position="179"/>
        <end position="332"/>
    </location>
</feature>
<gene>
    <name evidence="4" type="ORF">UFOPK1503_00063</name>
    <name evidence="5" type="ORF">UFOPK1693_00299</name>
</gene>
<protein>
    <submittedName>
        <fullName evidence="4">Unannotated protein</fullName>
    </submittedName>
</protein>
<dbReference type="EMBL" id="CAEZST010000001">
    <property type="protein sequence ID" value="CAB4538270.1"/>
    <property type="molecule type" value="Genomic_DNA"/>
</dbReference>
<evidence type="ECO:0000313" key="5">
    <source>
        <dbReference type="EMBL" id="CAB4565126.1"/>
    </source>
</evidence>
<feature type="domain" description="Glycosyltransferase subfamily 4-like N-terminal" evidence="3">
    <location>
        <begin position="78"/>
        <end position="177"/>
    </location>
</feature>
<dbReference type="SUPFAM" id="SSF53756">
    <property type="entry name" value="UDP-Glycosyltransferase/glycogen phosphorylase"/>
    <property type="match status" value="1"/>
</dbReference>
<organism evidence="4">
    <name type="scientific">freshwater metagenome</name>
    <dbReference type="NCBI Taxonomy" id="449393"/>
    <lineage>
        <taxon>unclassified sequences</taxon>
        <taxon>metagenomes</taxon>
        <taxon>ecological metagenomes</taxon>
    </lineage>
</organism>
<evidence type="ECO:0000313" key="4">
    <source>
        <dbReference type="EMBL" id="CAB4538270.1"/>
    </source>
</evidence>
<dbReference type="AlphaFoldDB" id="A0A6J6BGN5"/>
<keyword evidence="1" id="KW-0808">Transferase</keyword>
<dbReference type="InterPro" id="IPR028098">
    <property type="entry name" value="Glyco_trans_4-like_N"/>
</dbReference>